<proteinExistence type="inferred from homology"/>
<dbReference type="InterPro" id="IPR020476">
    <property type="entry name" value="Nudix_hydrolase"/>
</dbReference>
<organism evidence="7 8">
    <name type="scientific">Actinopolymorpha pittospori</name>
    <dbReference type="NCBI Taxonomy" id="648752"/>
    <lineage>
        <taxon>Bacteria</taxon>
        <taxon>Bacillati</taxon>
        <taxon>Actinomycetota</taxon>
        <taxon>Actinomycetes</taxon>
        <taxon>Propionibacteriales</taxon>
        <taxon>Actinopolymorphaceae</taxon>
        <taxon>Actinopolymorpha</taxon>
    </lineage>
</organism>
<dbReference type="SUPFAM" id="SSF55811">
    <property type="entry name" value="Nudix"/>
    <property type="match status" value="1"/>
</dbReference>
<keyword evidence="3 5" id="KW-0378">Hydrolase</keyword>
<reference evidence="7" key="1">
    <citation type="submission" date="2020-10" db="EMBL/GenBank/DDBJ databases">
        <title>Sequencing the genomes of 1000 actinobacteria strains.</title>
        <authorList>
            <person name="Klenk H.-P."/>
        </authorList>
    </citation>
    <scope>NUCLEOTIDE SEQUENCE</scope>
    <source>
        <strain evidence="7">DSM 45354</strain>
    </source>
</reference>
<dbReference type="Gene3D" id="3.90.79.10">
    <property type="entry name" value="Nucleoside Triphosphate Pyrophosphohydrolase"/>
    <property type="match status" value="1"/>
</dbReference>
<dbReference type="GO" id="GO:0016787">
    <property type="term" value="F:hydrolase activity"/>
    <property type="evidence" value="ECO:0007669"/>
    <property type="project" value="UniProtKB-KW"/>
</dbReference>
<protein>
    <submittedName>
        <fullName evidence="7">8-oxo-dGTP pyrophosphatase MutT (NUDIX family)</fullName>
    </submittedName>
</protein>
<evidence type="ECO:0000256" key="1">
    <source>
        <dbReference type="ARBA" id="ARBA00001946"/>
    </source>
</evidence>
<dbReference type="PANTHER" id="PTHR43046:SF12">
    <property type="entry name" value="GDP-MANNOSE MANNOSYL HYDROLASE"/>
    <property type="match status" value="1"/>
</dbReference>
<accession>A0A927N6B3</accession>
<evidence type="ECO:0000313" key="8">
    <source>
        <dbReference type="Proteomes" id="UP000638648"/>
    </source>
</evidence>
<sequence length="166" mass="18590">MPSTRIRSAVRLLVIDSVDRVLLFHATTATGPADGMWFCPGGGIEADESDREAAARELREETGLVVEPDAFEGPVWNRRHLLERSEDVLDQREQFFVYRAPNIPTIQAVGDPWSLRDGRQIYRWWSRGDLKAGLEDAAVFAPRSLPDLIPDILVGRWDGPPIDVGV</sequence>
<keyword evidence="8" id="KW-1185">Reference proteome</keyword>
<evidence type="ECO:0000313" key="7">
    <source>
        <dbReference type="EMBL" id="MBE1609762.1"/>
    </source>
</evidence>
<dbReference type="InterPro" id="IPR020084">
    <property type="entry name" value="NUDIX_hydrolase_CS"/>
</dbReference>
<evidence type="ECO:0000259" key="6">
    <source>
        <dbReference type="PROSITE" id="PS51462"/>
    </source>
</evidence>
<dbReference type="PRINTS" id="PR00502">
    <property type="entry name" value="NUDIXFAMILY"/>
</dbReference>
<dbReference type="PANTHER" id="PTHR43046">
    <property type="entry name" value="GDP-MANNOSE MANNOSYL HYDROLASE"/>
    <property type="match status" value="1"/>
</dbReference>
<dbReference type="InterPro" id="IPR015797">
    <property type="entry name" value="NUDIX_hydrolase-like_dom_sf"/>
</dbReference>
<evidence type="ECO:0000256" key="3">
    <source>
        <dbReference type="ARBA" id="ARBA00022801"/>
    </source>
</evidence>
<dbReference type="PROSITE" id="PS51462">
    <property type="entry name" value="NUDIX"/>
    <property type="match status" value="1"/>
</dbReference>
<keyword evidence="4" id="KW-0460">Magnesium</keyword>
<comment type="caution">
    <text evidence="7">The sequence shown here is derived from an EMBL/GenBank/DDBJ whole genome shotgun (WGS) entry which is preliminary data.</text>
</comment>
<evidence type="ECO:0000256" key="2">
    <source>
        <dbReference type="ARBA" id="ARBA00005582"/>
    </source>
</evidence>
<dbReference type="EMBL" id="JADBEM010000001">
    <property type="protein sequence ID" value="MBE1609762.1"/>
    <property type="molecule type" value="Genomic_DNA"/>
</dbReference>
<dbReference type="InterPro" id="IPR000086">
    <property type="entry name" value="NUDIX_hydrolase_dom"/>
</dbReference>
<comment type="cofactor">
    <cofactor evidence="1">
        <name>Mg(2+)</name>
        <dbReference type="ChEBI" id="CHEBI:18420"/>
    </cofactor>
</comment>
<feature type="domain" description="Nudix hydrolase" evidence="6">
    <location>
        <begin position="5"/>
        <end position="150"/>
    </location>
</feature>
<dbReference type="AlphaFoldDB" id="A0A927N6B3"/>
<dbReference type="RefSeq" id="WP_192753288.1">
    <property type="nucleotide sequence ID" value="NZ_BAABJL010000181.1"/>
</dbReference>
<evidence type="ECO:0000256" key="4">
    <source>
        <dbReference type="ARBA" id="ARBA00022842"/>
    </source>
</evidence>
<gene>
    <name evidence="7" type="ORF">HEB94_006610</name>
</gene>
<dbReference type="CDD" id="cd04685">
    <property type="entry name" value="NUDIX_Hydrolase"/>
    <property type="match status" value="1"/>
</dbReference>
<evidence type="ECO:0000256" key="5">
    <source>
        <dbReference type="RuleBase" id="RU003476"/>
    </source>
</evidence>
<name>A0A927N6B3_9ACTN</name>
<dbReference type="Proteomes" id="UP000638648">
    <property type="component" value="Unassembled WGS sequence"/>
</dbReference>
<comment type="similarity">
    <text evidence="2 5">Belongs to the Nudix hydrolase family.</text>
</comment>
<dbReference type="PROSITE" id="PS00893">
    <property type="entry name" value="NUDIX_BOX"/>
    <property type="match status" value="1"/>
</dbReference>
<dbReference type="Pfam" id="PF00293">
    <property type="entry name" value="NUDIX"/>
    <property type="match status" value="1"/>
</dbReference>